<name>A0ABV5VLY8_9ACTN</name>
<evidence type="ECO:0000313" key="2">
    <source>
        <dbReference type="Proteomes" id="UP001589703"/>
    </source>
</evidence>
<organism evidence="1 2">
    <name type="scientific">Streptomyces thermocoprophilus</name>
    <dbReference type="NCBI Taxonomy" id="78356"/>
    <lineage>
        <taxon>Bacteria</taxon>
        <taxon>Bacillati</taxon>
        <taxon>Actinomycetota</taxon>
        <taxon>Actinomycetes</taxon>
        <taxon>Kitasatosporales</taxon>
        <taxon>Streptomycetaceae</taxon>
        <taxon>Streptomyces</taxon>
    </lineage>
</organism>
<evidence type="ECO:0000313" key="1">
    <source>
        <dbReference type="EMBL" id="MFB9738842.1"/>
    </source>
</evidence>
<dbReference type="Proteomes" id="UP001589703">
    <property type="component" value="Unassembled WGS sequence"/>
</dbReference>
<reference evidence="1 2" key="1">
    <citation type="submission" date="2024-09" db="EMBL/GenBank/DDBJ databases">
        <authorList>
            <person name="Sun Q."/>
            <person name="Mori K."/>
        </authorList>
    </citation>
    <scope>NUCLEOTIDE SEQUENCE [LARGE SCALE GENOMIC DNA]</scope>
    <source>
        <strain evidence="1 2">JCM 10918</strain>
    </source>
</reference>
<gene>
    <name evidence="1" type="ORF">ACFFRO_27575</name>
</gene>
<dbReference type="EMBL" id="JBHMAR010000060">
    <property type="protein sequence ID" value="MFB9738842.1"/>
    <property type="molecule type" value="Genomic_DNA"/>
</dbReference>
<keyword evidence="2" id="KW-1185">Reference proteome</keyword>
<comment type="caution">
    <text evidence="1">The sequence shown here is derived from an EMBL/GenBank/DDBJ whole genome shotgun (WGS) entry which is preliminary data.</text>
</comment>
<accession>A0ABV5VLY8</accession>
<dbReference type="RefSeq" id="WP_385860091.1">
    <property type="nucleotide sequence ID" value="NZ_JBHMAR010000060.1"/>
</dbReference>
<sequence>MVVELGAAGPAQSEYLYHFTGRNGDRPNWVPDEIRLMTGAQRLEAILWEEQFRAFPPFGAADFGASGRPCVCFSECSPEHMAQLFRWGHFSPWGLVTTREVVNGLGGGTVAYVPQEEQQRFRRAGLGHWAVGTGNGISWMHEREWRLPLRSGTSIKINGVAAILVASADWRPRRMPAAWTDGENGDPLAGPGESPFAVPFEDYPRLWRETPVWVWDREAEQVVEYEPGALC</sequence>
<protein>
    <submittedName>
        <fullName evidence="1">Uncharacterized protein</fullName>
    </submittedName>
</protein>
<proteinExistence type="predicted"/>